<accession>A0A8J5LLA7</accession>
<evidence type="ECO:0000256" key="1">
    <source>
        <dbReference type="SAM" id="MobiDB-lite"/>
    </source>
</evidence>
<comment type="caution">
    <text evidence="2">The sequence shown here is derived from an EMBL/GenBank/DDBJ whole genome shotgun (WGS) entry which is preliminary data.</text>
</comment>
<proteinExistence type="predicted"/>
<reference evidence="2 3" key="1">
    <citation type="submission" date="2020-08" db="EMBL/GenBank/DDBJ databases">
        <title>Plant Genome Project.</title>
        <authorList>
            <person name="Zhang R.-G."/>
        </authorList>
    </citation>
    <scope>NUCLEOTIDE SEQUENCE [LARGE SCALE GENOMIC DNA]</scope>
    <source>
        <tissue evidence="2">Rhizome</tissue>
    </source>
</reference>
<dbReference type="Proteomes" id="UP000734854">
    <property type="component" value="Unassembled WGS sequence"/>
</dbReference>
<dbReference type="PANTHER" id="PTHR33673:SF3">
    <property type="entry name" value="SUPPRESSOR SRP40-LIKE PROTEIN"/>
    <property type="match status" value="1"/>
</dbReference>
<evidence type="ECO:0000313" key="2">
    <source>
        <dbReference type="EMBL" id="KAG6529951.1"/>
    </source>
</evidence>
<feature type="region of interest" description="Disordered" evidence="1">
    <location>
        <begin position="94"/>
        <end position="185"/>
    </location>
</feature>
<dbReference type="EMBL" id="JACMSC010000003">
    <property type="protein sequence ID" value="KAG6529951.1"/>
    <property type="molecule type" value="Genomic_DNA"/>
</dbReference>
<organism evidence="2 3">
    <name type="scientific">Zingiber officinale</name>
    <name type="common">Ginger</name>
    <name type="synonym">Amomum zingiber</name>
    <dbReference type="NCBI Taxonomy" id="94328"/>
    <lineage>
        <taxon>Eukaryota</taxon>
        <taxon>Viridiplantae</taxon>
        <taxon>Streptophyta</taxon>
        <taxon>Embryophyta</taxon>
        <taxon>Tracheophyta</taxon>
        <taxon>Spermatophyta</taxon>
        <taxon>Magnoliopsida</taxon>
        <taxon>Liliopsida</taxon>
        <taxon>Zingiberales</taxon>
        <taxon>Zingiberaceae</taxon>
        <taxon>Zingiber</taxon>
    </lineage>
</organism>
<name>A0A8J5LLA7_ZINOF</name>
<feature type="compositionally biased region" description="Basic and acidic residues" evidence="1">
    <location>
        <begin position="94"/>
        <end position="113"/>
    </location>
</feature>
<feature type="compositionally biased region" description="Basic and acidic residues" evidence="1">
    <location>
        <begin position="123"/>
        <end position="133"/>
    </location>
</feature>
<feature type="compositionally biased region" description="Polar residues" evidence="1">
    <location>
        <begin position="171"/>
        <end position="185"/>
    </location>
</feature>
<gene>
    <name evidence="2" type="ORF">ZIOFF_012168</name>
</gene>
<dbReference type="AlphaFoldDB" id="A0A8J5LLA7"/>
<dbReference type="PANTHER" id="PTHR33673">
    <property type="entry name" value="SUPPRESSOR SRP40-LIKE PROTEIN"/>
    <property type="match status" value="1"/>
</dbReference>
<sequence length="185" mass="20097">MERPAENVPPDPNRIPTSVFARTKSSTPMEWSAASNESLFSIHVVSFKGHAADAPAFSMDGSFPRQSGESFAFPMTTTEAANAAAMKEVMSINAEEKARKEGADRSLSHRSDESFAFPVKLTQNDRIENRLTGEKTGVGSKKVETAGDAESGEPQPETQKATEQKARNVDAYTTPSSYNQTSFQD</sequence>
<feature type="region of interest" description="Disordered" evidence="1">
    <location>
        <begin position="1"/>
        <end position="20"/>
    </location>
</feature>
<evidence type="ECO:0000313" key="3">
    <source>
        <dbReference type="Proteomes" id="UP000734854"/>
    </source>
</evidence>
<keyword evidence="3" id="KW-1185">Reference proteome</keyword>
<protein>
    <submittedName>
        <fullName evidence="2">Uncharacterized protein</fullName>
    </submittedName>
</protein>